<dbReference type="AlphaFoldDB" id="A0A291W3Z3"/>
<reference evidence="1 2" key="1">
    <citation type="submission" date="2017-10" db="EMBL/GenBank/DDBJ databases">
        <title>Streptomyces alboflavus Genome sequencing and assembly.</title>
        <authorList>
            <person name="Wang Y."/>
            <person name="Du B."/>
            <person name="Ding Y."/>
            <person name="Liu H."/>
            <person name="Hou Q."/>
            <person name="Liu K."/>
            <person name="Wang C."/>
            <person name="Yao L."/>
        </authorList>
    </citation>
    <scope>NUCLEOTIDE SEQUENCE [LARGE SCALE GENOMIC DNA]</scope>
    <source>
        <strain evidence="1 2">MDJK44</strain>
        <plasmid evidence="2">Plasmid pmdjk44.1</plasmid>
    </source>
</reference>
<organism evidence="1 2">
    <name type="scientific">Streptomyces alboflavus</name>
    <dbReference type="NCBI Taxonomy" id="67267"/>
    <lineage>
        <taxon>Bacteria</taxon>
        <taxon>Bacillati</taxon>
        <taxon>Actinomycetota</taxon>
        <taxon>Actinomycetes</taxon>
        <taxon>Kitasatosporales</taxon>
        <taxon>Streptomycetaceae</taxon>
        <taxon>Streptomyces</taxon>
    </lineage>
</organism>
<dbReference type="Proteomes" id="UP000195880">
    <property type="component" value="Plasmid pMDJK44.1"/>
</dbReference>
<proteinExistence type="predicted"/>
<evidence type="ECO:0000313" key="2">
    <source>
        <dbReference type="Proteomes" id="UP000195880"/>
    </source>
</evidence>
<name>A0A291W3Z3_9ACTN</name>
<geneLocation type="plasmid" evidence="2">
    <name>pmdjk44.1</name>
</geneLocation>
<dbReference type="InterPro" id="IPR045728">
    <property type="entry name" value="DUF6082"/>
</dbReference>
<dbReference type="KEGG" id="salf:SMD44_p10124"/>
<keyword evidence="1" id="KW-0614">Plasmid</keyword>
<dbReference type="Pfam" id="PF19560">
    <property type="entry name" value="DUF6082"/>
    <property type="match status" value="1"/>
</dbReference>
<gene>
    <name evidence="1" type="ORF">SMD44_p10124</name>
</gene>
<keyword evidence="2" id="KW-1185">Reference proteome</keyword>
<dbReference type="RefSeq" id="WP_159399801.1">
    <property type="nucleotide sequence ID" value="NZ_CP023976.1"/>
</dbReference>
<evidence type="ECO:0000313" key="1">
    <source>
        <dbReference type="EMBL" id="ATM24623.1"/>
    </source>
</evidence>
<dbReference type="EMBL" id="CP023976">
    <property type="protein sequence ID" value="ATM24623.1"/>
    <property type="molecule type" value="Genomic_DNA"/>
</dbReference>
<accession>A0A291W3Z3</accession>
<protein>
    <submittedName>
        <fullName evidence="1">Uncharacterized protein</fullName>
    </submittedName>
</protein>
<sequence length="158" mass="18078">MSYLRHPVLVLAATVAGAAALHGVQRHREHRNCLELEIHQAHVRILQVAAAHPHLDPIWERNFPKHVLQAESGPMLMCQMWVEHWRAGLNVGVYTAEQLRHNAASFMADPMGLKMWALTRHKRQQQARNRHDRRHVALLDDAYVTAGGPRKHADLDEL</sequence>
<dbReference type="OrthoDB" id="4160120at2"/>